<dbReference type="eggNOG" id="COG0860">
    <property type="taxonomic scope" value="Bacteria"/>
</dbReference>
<reference evidence="3 4" key="1">
    <citation type="submission" date="2011-08" db="EMBL/GenBank/DDBJ databases">
        <title>Complete sequence of Thermoanaerobacter wiegelii Rt8.B1.</title>
        <authorList>
            <consortium name="US DOE Joint Genome Institute"/>
            <person name="Lucas S."/>
            <person name="Han J."/>
            <person name="Lapidus A."/>
            <person name="Cheng J.-F."/>
            <person name="Goodwin L."/>
            <person name="Pitluck S."/>
            <person name="Peters L."/>
            <person name="Mikhailova N."/>
            <person name="Zeytun A."/>
            <person name="Daligault H."/>
            <person name="Detter J.C."/>
            <person name="Han C."/>
            <person name="Tapia R."/>
            <person name="Land M."/>
            <person name="Hauser L."/>
            <person name="Kyrpides N."/>
            <person name="Ivanova N."/>
            <person name="Pagani I."/>
            <person name="Hemme C."/>
            <person name="Woyke T."/>
        </authorList>
    </citation>
    <scope>NUCLEOTIDE SEQUENCE [LARGE SCALE GENOMIC DNA]</scope>
    <source>
        <strain evidence="3 4">Rt8.B1</strain>
    </source>
</reference>
<dbReference type="SUPFAM" id="SSF53187">
    <property type="entry name" value="Zn-dependent exopeptidases"/>
    <property type="match status" value="1"/>
</dbReference>
<dbReference type="CDD" id="cd02696">
    <property type="entry name" value="MurNAc-LAA"/>
    <property type="match status" value="1"/>
</dbReference>
<dbReference type="GO" id="GO:0009253">
    <property type="term" value="P:peptidoglycan catabolic process"/>
    <property type="evidence" value="ECO:0007669"/>
    <property type="project" value="InterPro"/>
</dbReference>
<accession>G2MXV4</accession>
<keyword evidence="1 3" id="KW-0378">Hydrolase</keyword>
<dbReference type="Proteomes" id="UP000008276">
    <property type="component" value="Chromosome"/>
</dbReference>
<evidence type="ECO:0000259" key="2">
    <source>
        <dbReference type="SMART" id="SM00646"/>
    </source>
</evidence>
<dbReference type="EMBL" id="CP002991">
    <property type="protein sequence ID" value="AEM79702.1"/>
    <property type="molecule type" value="Genomic_DNA"/>
</dbReference>
<evidence type="ECO:0000313" key="3">
    <source>
        <dbReference type="EMBL" id="AEM79702.1"/>
    </source>
</evidence>
<dbReference type="GO" id="GO:0008745">
    <property type="term" value="F:N-acetylmuramoyl-L-alanine amidase activity"/>
    <property type="evidence" value="ECO:0007669"/>
    <property type="project" value="InterPro"/>
</dbReference>
<dbReference type="SMART" id="SM00646">
    <property type="entry name" value="Ami_3"/>
    <property type="match status" value="1"/>
</dbReference>
<dbReference type="InterPro" id="IPR002508">
    <property type="entry name" value="MurNAc-LAA_cat"/>
</dbReference>
<dbReference type="HOGENOM" id="CLU_3410424_0_0_9"/>
<name>G2MXV4_9THEO</name>
<dbReference type="Gene3D" id="3.40.630.40">
    <property type="entry name" value="Zn-dependent exopeptidases"/>
    <property type="match status" value="1"/>
</dbReference>
<dbReference type="AlphaFoldDB" id="G2MXV4"/>
<dbReference type="KEGG" id="twi:Thewi_2354"/>
<feature type="domain" description="MurNAc-LAA" evidence="2">
    <location>
        <begin position="66"/>
        <end position="174"/>
    </location>
</feature>
<dbReference type="InterPro" id="IPR050695">
    <property type="entry name" value="N-acetylmuramoyl_amidase_3"/>
</dbReference>
<dbReference type="PANTHER" id="PTHR30404">
    <property type="entry name" value="N-ACETYLMURAMOYL-L-ALANINE AMIDASE"/>
    <property type="match status" value="1"/>
</dbReference>
<evidence type="ECO:0000313" key="4">
    <source>
        <dbReference type="Proteomes" id="UP000008276"/>
    </source>
</evidence>
<sequence>MVVINMLIAVDPGHGGKDPGAVVGDYKEKDINLNIALKLRDILVKENISVIMTRDKDETVDLQQRCDIANKSKADYFISIHCNSFTDPSANGTETYAYPRSLAGRNLAQYVQNEIVEMLKTTNRGVKYENFYVLKHTVMPAILVETAFMSNPQNLDLLLQKPVAFAQGIANGTIKFLKSVNYKQTDDIEKLQMKGIIDKHYDPKSYVTWGEFASAILKILGGR</sequence>
<dbReference type="GO" id="GO:0030288">
    <property type="term" value="C:outer membrane-bounded periplasmic space"/>
    <property type="evidence" value="ECO:0007669"/>
    <property type="project" value="TreeGrafter"/>
</dbReference>
<gene>
    <name evidence="3" type="ORF">Thewi_2354</name>
</gene>
<keyword evidence="4" id="KW-1185">Reference proteome</keyword>
<protein>
    <submittedName>
        <fullName evidence="3">Cell wall hydrolase/autolysin</fullName>
    </submittedName>
</protein>
<evidence type="ECO:0000256" key="1">
    <source>
        <dbReference type="ARBA" id="ARBA00022801"/>
    </source>
</evidence>
<proteinExistence type="predicted"/>
<dbReference type="STRING" id="697303.Thewi_2354"/>
<dbReference type="PANTHER" id="PTHR30404:SF0">
    <property type="entry name" value="N-ACETYLMURAMOYL-L-ALANINE AMIDASE AMIC"/>
    <property type="match status" value="1"/>
</dbReference>
<dbReference type="Pfam" id="PF01520">
    <property type="entry name" value="Amidase_3"/>
    <property type="match status" value="1"/>
</dbReference>
<organism evidence="3 4">
    <name type="scientific">Thermoanaerobacter wiegelii Rt8.B1</name>
    <dbReference type="NCBI Taxonomy" id="697303"/>
    <lineage>
        <taxon>Bacteria</taxon>
        <taxon>Bacillati</taxon>
        <taxon>Bacillota</taxon>
        <taxon>Clostridia</taxon>
        <taxon>Thermoanaerobacterales</taxon>
        <taxon>Thermoanaerobacteraceae</taxon>
        <taxon>Thermoanaerobacter</taxon>
    </lineage>
</organism>